<reference evidence="2" key="1">
    <citation type="submission" date="2021-02" db="EMBL/GenBank/DDBJ databases">
        <authorList>
            <person name="Nowell W R."/>
        </authorList>
    </citation>
    <scope>NUCLEOTIDE SEQUENCE</scope>
</reference>
<gene>
    <name evidence="1" type="ORF">OVA965_LOCUS41720</name>
    <name evidence="2" type="ORF">TMI583_LOCUS43436</name>
</gene>
<dbReference type="AlphaFoldDB" id="A0A8S2VH97"/>
<evidence type="ECO:0000313" key="2">
    <source>
        <dbReference type="EMBL" id="CAF4399546.1"/>
    </source>
</evidence>
<comment type="caution">
    <text evidence="2">The sequence shown here is derived from an EMBL/GenBank/DDBJ whole genome shotgun (WGS) entry which is preliminary data.</text>
</comment>
<dbReference type="Proteomes" id="UP000677228">
    <property type="component" value="Unassembled WGS sequence"/>
</dbReference>
<dbReference type="Proteomes" id="UP000682733">
    <property type="component" value="Unassembled WGS sequence"/>
</dbReference>
<dbReference type="EMBL" id="CAJNOK010048990">
    <property type="protein sequence ID" value="CAF1594320.1"/>
    <property type="molecule type" value="Genomic_DNA"/>
</dbReference>
<dbReference type="InterPro" id="IPR019320">
    <property type="entry name" value="BORCS8"/>
</dbReference>
<protein>
    <submittedName>
        <fullName evidence="2">Uncharacterized protein</fullName>
    </submittedName>
</protein>
<name>A0A8S2VH97_9BILA</name>
<dbReference type="EMBL" id="CAJOBA010072512">
    <property type="protein sequence ID" value="CAF4399546.1"/>
    <property type="molecule type" value="Genomic_DNA"/>
</dbReference>
<evidence type="ECO:0000313" key="3">
    <source>
        <dbReference type="Proteomes" id="UP000682733"/>
    </source>
</evidence>
<feature type="non-terminal residue" evidence="2">
    <location>
        <position position="1"/>
    </location>
</feature>
<sequence length="51" mass="5867">ILEHVRTTPSRMFQKRSELENLQEHIDGFVFDIEYSMDVVKTILNSGIATG</sequence>
<organism evidence="2 3">
    <name type="scientific">Didymodactylos carnosus</name>
    <dbReference type="NCBI Taxonomy" id="1234261"/>
    <lineage>
        <taxon>Eukaryota</taxon>
        <taxon>Metazoa</taxon>
        <taxon>Spiralia</taxon>
        <taxon>Gnathifera</taxon>
        <taxon>Rotifera</taxon>
        <taxon>Eurotatoria</taxon>
        <taxon>Bdelloidea</taxon>
        <taxon>Philodinida</taxon>
        <taxon>Philodinidae</taxon>
        <taxon>Didymodactylos</taxon>
    </lineage>
</organism>
<dbReference type="Pfam" id="PF10167">
    <property type="entry name" value="BORCS8"/>
    <property type="match status" value="1"/>
</dbReference>
<accession>A0A8S2VH97</accession>
<evidence type="ECO:0000313" key="1">
    <source>
        <dbReference type="EMBL" id="CAF1594320.1"/>
    </source>
</evidence>
<proteinExistence type="predicted"/>